<evidence type="ECO:0000313" key="3">
    <source>
        <dbReference type="Proteomes" id="UP000712281"/>
    </source>
</evidence>
<organism evidence="2 3">
    <name type="scientific">Brassica cretica</name>
    <name type="common">Mustard</name>
    <dbReference type="NCBI Taxonomy" id="69181"/>
    <lineage>
        <taxon>Eukaryota</taxon>
        <taxon>Viridiplantae</taxon>
        <taxon>Streptophyta</taxon>
        <taxon>Embryophyta</taxon>
        <taxon>Tracheophyta</taxon>
        <taxon>Spermatophyta</taxon>
        <taxon>Magnoliopsida</taxon>
        <taxon>eudicotyledons</taxon>
        <taxon>Gunneridae</taxon>
        <taxon>Pentapetalae</taxon>
        <taxon>rosids</taxon>
        <taxon>malvids</taxon>
        <taxon>Brassicales</taxon>
        <taxon>Brassicaceae</taxon>
        <taxon>Brassiceae</taxon>
        <taxon>Brassica</taxon>
    </lineage>
</organism>
<evidence type="ECO:0000313" key="2">
    <source>
        <dbReference type="EMBL" id="KAF2555174.1"/>
    </source>
</evidence>
<comment type="caution">
    <text evidence="2">The sequence shown here is derived from an EMBL/GenBank/DDBJ whole genome shotgun (WGS) entry which is preliminary data.</text>
</comment>
<dbReference type="EMBL" id="QGKW02001940">
    <property type="protein sequence ID" value="KAF2555174.1"/>
    <property type="molecule type" value="Genomic_DNA"/>
</dbReference>
<evidence type="ECO:0000256" key="1">
    <source>
        <dbReference type="SAM" id="MobiDB-lite"/>
    </source>
</evidence>
<proteinExistence type="predicted"/>
<gene>
    <name evidence="2" type="ORF">F2Q68_00014658</name>
</gene>
<protein>
    <submittedName>
        <fullName evidence="2">Uncharacterized protein</fullName>
    </submittedName>
</protein>
<dbReference type="AlphaFoldDB" id="A0A8S9HDU9"/>
<feature type="region of interest" description="Disordered" evidence="1">
    <location>
        <begin position="1"/>
        <end position="42"/>
    </location>
</feature>
<sequence length="112" mass="12186">MNEDMMTRAVGHDSHLEMRVGDDSRARKGVGKDSTCKEESRRRLLPGEKSALHLVILSDVSAFVFLQGDEATDTMENSFIHDTGVGLYISPLKGECIQSMLLNASNTVASGT</sequence>
<feature type="compositionally biased region" description="Basic and acidic residues" evidence="1">
    <location>
        <begin position="10"/>
        <end position="42"/>
    </location>
</feature>
<accession>A0A8S9HDU9</accession>
<reference evidence="2" key="1">
    <citation type="submission" date="2019-12" db="EMBL/GenBank/DDBJ databases">
        <title>Genome sequencing and annotation of Brassica cretica.</title>
        <authorList>
            <person name="Studholme D.J."/>
            <person name="Sarris P.F."/>
        </authorList>
    </citation>
    <scope>NUCLEOTIDE SEQUENCE</scope>
    <source>
        <strain evidence="2">PFS-001/15</strain>
        <tissue evidence="2">Leaf</tissue>
    </source>
</reference>
<name>A0A8S9HDU9_BRACR</name>
<dbReference type="Proteomes" id="UP000712281">
    <property type="component" value="Unassembled WGS sequence"/>
</dbReference>